<feature type="transmembrane region" description="Helical" evidence="2">
    <location>
        <begin position="31"/>
        <end position="53"/>
    </location>
</feature>
<name>A0A8S1HBN7_9PELO</name>
<feature type="transmembrane region" description="Helical" evidence="2">
    <location>
        <begin position="119"/>
        <end position="143"/>
    </location>
</feature>
<keyword evidence="2" id="KW-1133">Transmembrane helix</keyword>
<keyword evidence="4" id="KW-1185">Reference proteome</keyword>
<evidence type="ECO:0000313" key="4">
    <source>
        <dbReference type="Proteomes" id="UP000835052"/>
    </source>
</evidence>
<keyword evidence="2" id="KW-0472">Membrane</keyword>
<sequence>MNSTTKVEELLYFLAGYSEATTTKWRFLWQLIPWICSAVLIATIFVTGCAIRNCDLHLDLLSCVHFSVCTYSALLYIVIYIAIAFKYVRKEDIAQAVVNSETPENVAWREMKWTMQFSGVLLLQWLLSVLQYSFLAIFASLYWANMTSILIGVFKTAIIPVATLVTHEKIRVKAIRLFWEEPTTQRSEEQRPRMNSIGVSPIFCQNIVQKEERVQQKRSTTSTGRISTSEVTRM</sequence>
<evidence type="ECO:0000313" key="3">
    <source>
        <dbReference type="EMBL" id="CAD6192894.1"/>
    </source>
</evidence>
<organism evidence="3 4">
    <name type="scientific">Caenorhabditis auriculariae</name>
    <dbReference type="NCBI Taxonomy" id="2777116"/>
    <lineage>
        <taxon>Eukaryota</taxon>
        <taxon>Metazoa</taxon>
        <taxon>Ecdysozoa</taxon>
        <taxon>Nematoda</taxon>
        <taxon>Chromadorea</taxon>
        <taxon>Rhabditida</taxon>
        <taxon>Rhabditina</taxon>
        <taxon>Rhabditomorpha</taxon>
        <taxon>Rhabditoidea</taxon>
        <taxon>Rhabditidae</taxon>
        <taxon>Peloderinae</taxon>
        <taxon>Caenorhabditis</taxon>
    </lineage>
</organism>
<reference evidence="3" key="1">
    <citation type="submission" date="2020-10" db="EMBL/GenBank/DDBJ databases">
        <authorList>
            <person name="Kikuchi T."/>
        </authorList>
    </citation>
    <scope>NUCLEOTIDE SEQUENCE</scope>
    <source>
        <strain evidence="3">NKZ352</strain>
    </source>
</reference>
<keyword evidence="2" id="KW-0812">Transmembrane</keyword>
<feature type="transmembrane region" description="Helical" evidence="2">
    <location>
        <begin position="65"/>
        <end position="85"/>
    </location>
</feature>
<feature type="region of interest" description="Disordered" evidence="1">
    <location>
        <begin position="211"/>
        <end position="234"/>
    </location>
</feature>
<proteinExistence type="predicted"/>
<gene>
    <name evidence="3" type="ORF">CAUJ_LOCUS8813</name>
</gene>
<feature type="transmembrane region" description="Helical" evidence="2">
    <location>
        <begin position="149"/>
        <end position="166"/>
    </location>
</feature>
<dbReference type="AlphaFoldDB" id="A0A8S1HBN7"/>
<protein>
    <submittedName>
        <fullName evidence="3">Uncharacterized protein</fullName>
    </submittedName>
</protein>
<dbReference type="Proteomes" id="UP000835052">
    <property type="component" value="Unassembled WGS sequence"/>
</dbReference>
<feature type="compositionally biased region" description="Low complexity" evidence="1">
    <location>
        <begin position="218"/>
        <end position="234"/>
    </location>
</feature>
<accession>A0A8S1HBN7</accession>
<dbReference type="EMBL" id="CAJGYM010000030">
    <property type="protein sequence ID" value="CAD6192894.1"/>
    <property type="molecule type" value="Genomic_DNA"/>
</dbReference>
<evidence type="ECO:0000256" key="1">
    <source>
        <dbReference type="SAM" id="MobiDB-lite"/>
    </source>
</evidence>
<evidence type="ECO:0000256" key="2">
    <source>
        <dbReference type="SAM" id="Phobius"/>
    </source>
</evidence>
<comment type="caution">
    <text evidence="3">The sequence shown here is derived from an EMBL/GenBank/DDBJ whole genome shotgun (WGS) entry which is preliminary data.</text>
</comment>